<dbReference type="PANTHER" id="PTHR12558">
    <property type="entry name" value="CELL DIVISION CYCLE 16,23,27"/>
    <property type="match status" value="1"/>
</dbReference>
<name>A0A1B8TP64_9FLAO</name>
<protein>
    <recommendedName>
        <fullName evidence="2">YaiO beta-barrel domain-containing protein</fullName>
    </recommendedName>
</protein>
<dbReference type="EMBL" id="LSFM01000027">
    <property type="protein sequence ID" value="OBY61354.1"/>
    <property type="molecule type" value="Genomic_DNA"/>
</dbReference>
<dbReference type="OrthoDB" id="691989at2"/>
<dbReference type="AlphaFoldDB" id="A0A1B8TP64"/>
<proteinExistence type="predicted"/>
<organism evidence="3 4">
    <name type="scientific">Polaribacter vadi</name>
    <dbReference type="NCBI Taxonomy" id="1774273"/>
    <lineage>
        <taxon>Bacteria</taxon>
        <taxon>Pseudomonadati</taxon>
        <taxon>Bacteroidota</taxon>
        <taxon>Flavobacteriia</taxon>
        <taxon>Flavobacteriales</taxon>
        <taxon>Flavobacteriaceae</taxon>
    </lineage>
</organism>
<keyword evidence="4" id="KW-1185">Reference proteome</keyword>
<dbReference type="Pfam" id="PF19413">
    <property type="entry name" value="YaiO"/>
    <property type="match status" value="1"/>
</dbReference>
<dbReference type="NCBIfam" id="TIGR04390">
    <property type="entry name" value="OMP_YaiO_dom"/>
    <property type="match status" value="1"/>
</dbReference>
<dbReference type="InterPro" id="IPR011990">
    <property type="entry name" value="TPR-like_helical_dom_sf"/>
</dbReference>
<dbReference type="Pfam" id="PF13432">
    <property type="entry name" value="TPR_16"/>
    <property type="match status" value="1"/>
</dbReference>
<dbReference type="InterPro" id="IPR019734">
    <property type="entry name" value="TPR_rpt"/>
</dbReference>
<evidence type="ECO:0000256" key="1">
    <source>
        <dbReference type="PROSITE-ProRule" id="PRU00339"/>
    </source>
</evidence>
<evidence type="ECO:0000313" key="4">
    <source>
        <dbReference type="Proteomes" id="UP000092584"/>
    </source>
</evidence>
<dbReference type="SMART" id="SM00028">
    <property type="entry name" value="TPR"/>
    <property type="match status" value="5"/>
</dbReference>
<feature type="domain" description="YaiO beta-barrel" evidence="2">
    <location>
        <begin position="723"/>
        <end position="892"/>
    </location>
</feature>
<reference evidence="4" key="1">
    <citation type="submission" date="2016-02" db="EMBL/GenBank/DDBJ databases">
        <authorList>
            <person name="Shin S.-K."/>
            <person name="Yi H."/>
            <person name="Kim E."/>
        </authorList>
    </citation>
    <scope>NUCLEOTIDE SEQUENCE [LARGE SCALE GENOMIC DNA]</scope>
    <source>
        <strain evidence="4">LPB0003</strain>
    </source>
</reference>
<dbReference type="PROSITE" id="PS50005">
    <property type="entry name" value="TPR"/>
    <property type="match status" value="1"/>
</dbReference>
<dbReference type="RefSeq" id="WP_065320685.1">
    <property type="nucleotide sequence ID" value="NZ_CP150669.1"/>
</dbReference>
<dbReference type="Proteomes" id="UP000092584">
    <property type="component" value="Unassembled WGS sequence"/>
</dbReference>
<evidence type="ECO:0000259" key="2">
    <source>
        <dbReference type="Pfam" id="PF19413"/>
    </source>
</evidence>
<dbReference type="KEGG" id="pob:LPB03_16260"/>
<feature type="repeat" description="TPR" evidence="1">
    <location>
        <begin position="420"/>
        <end position="453"/>
    </location>
</feature>
<dbReference type="STRING" id="1774273.LPB03_16260"/>
<dbReference type="SUPFAM" id="SSF48452">
    <property type="entry name" value="TPR-like"/>
    <property type="match status" value="3"/>
</dbReference>
<gene>
    <name evidence="3" type="ORF">LPB3_16200</name>
</gene>
<dbReference type="InterPro" id="IPR030887">
    <property type="entry name" value="Beta-barrel_YaiO"/>
</dbReference>
<sequence length="961" mass="110669">MKINKSILIFIVILLSQLNIYSQKFDSSDLYFEEAKKDIAEQNFTKAAKMSWRGLQISKNDLDLKVLLGKANLQLGKYDTARYVLKQVYDKRRKDIDVLQYLVTIEQTTKRYSDAICFVNELLEITPYSRGWHLRKIEIYKEMGNFEEAERALKRIYQIYPNDTEIESRYNYIMIGDGNDALKNKNYDDANVIYKTIIDNNPSNKDAYLGLIRNEILKGNPEVALQYTNRSLIELPSDRQLIEKKVGLLEQLGRHEEAIVFIQTDPNVSKDKFPELHSKTLPYLMQQSASFNEYNDTYEINKKLAEMNGNSESTAYVIKNALGKGYDVDAEYFLKKNIKRSPNNKKLLVQLKELYRPIKDKERFEKEVIELHEKFPNDTDITSDYNLVIYNRAKDLVINKQYGEALEIFNELVNFPDFTEESESQIFGIYLLQERYDEATDQIDKLIGLDPDNPDYLEKKSTLYQQMELFDDALEITRSLEQNYPLSQRYPTLYVSQIEAYATYLMREQRYRAVLPLVEDGLTRENNNKRLLDIAINASSAIPDYQKGINYGKSALTFYPNNKNFKLKLANLYSQNKQYDEAKGVLDSLRTVYVYDRNVKNALAEVLFYRARNQEEEGLVEEALVNYDSAVALNPADRGSLMRMVNLHIIQKPNDESLEFINNKLEKTPEDNFLLYKKGVVFELLQQYDSAYYYQKFREIDNPYEKQQWGLTLEVLRAAQLKNQLAATYLQASSDSVAFSTSIASLGYSHKYDEKNTFGANVNYAARRSGVGVQGGVNYSRIFSPTLYANAGVLFGNIFFPKFILYGDAYKGIGNGYEVQAGIRFSRLQNDINFITLNVGGTKTWEDILLTSKLSVLRDDQFTYFNLMAQTKINVNARKDYVTLIVSGGSAPFDTQLPEGETALLDFSNILIGAGYGYNISPKTAIIVNGTWINFKSPVTDSTSLFYLNQYNLSVTIVTKF</sequence>
<dbReference type="Pfam" id="PF14559">
    <property type="entry name" value="TPR_19"/>
    <property type="match status" value="1"/>
</dbReference>
<keyword evidence="1" id="KW-0802">TPR repeat</keyword>
<accession>A0A1B8TP64</accession>
<dbReference type="Gene3D" id="1.25.40.10">
    <property type="entry name" value="Tetratricopeptide repeat domain"/>
    <property type="match status" value="5"/>
</dbReference>
<evidence type="ECO:0000313" key="3">
    <source>
        <dbReference type="EMBL" id="OBY61354.1"/>
    </source>
</evidence>
<dbReference type="Pfam" id="PF13174">
    <property type="entry name" value="TPR_6"/>
    <property type="match status" value="1"/>
</dbReference>
<comment type="caution">
    <text evidence="3">The sequence shown here is derived from an EMBL/GenBank/DDBJ whole genome shotgun (WGS) entry which is preliminary data.</text>
</comment>
<dbReference type="PANTHER" id="PTHR12558:SF13">
    <property type="entry name" value="CELL DIVISION CYCLE PROTEIN 27 HOMOLOG"/>
    <property type="match status" value="1"/>
</dbReference>